<gene>
    <name evidence="8" type="ORF">KFL_004470060</name>
</gene>
<dbReference type="InterPro" id="IPR027417">
    <property type="entry name" value="P-loop_NTPase"/>
</dbReference>
<keyword evidence="9" id="KW-1185">Reference proteome</keyword>
<feature type="coiled-coil region" evidence="5">
    <location>
        <begin position="317"/>
        <end position="351"/>
    </location>
</feature>
<feature type="compositionally biased region" description="Basic and acidic residues" evidence="6">
    <location>
        <begin position="1014"/>
        <end position="1035"/>
    </location>
</feature>
<feature type="domain" description="Kinesin motor" evidence="7">
    <location>
        <begin position="450"/>
        <end position="774"/>
    </location>
</feature>
<dbReference type="EMBL" id="DF237396">
    <property type="protein sequence ID" value="GAQ88640.1"/>
    <property type="molecule type" value="Genomic_DNA"/>
</dbReference>
<accession>A0A1Y1ICJ8</accession>
<dbReference type="PRINTS" id="PR00380">
    <property type="entry name" value="KINESINHEAVY"/>
</dbReference>
<dbReference type="STRING" id="105231.A0A1Y1ICJ8"/>
<dbReference type="PROSITE" id="PS50067">
    <property type="entry name" value="KINESIN_MOTOR_2"/>
    <property type="match status" value="1"/>
</dbReference>
<feature type="region of interest" description="Disordered" evidence="6">
    <location>
        <begin position="1147"/>
        <end position="1175"/>
    </location>
</feature>
<dbReference type="Gene3D" id="3.40.850.10">
    <property type="entry name" value="Kinesin motor domain"/>
    <property type="match status" value="1"/>
</dbReference>
<feature type="compositionally biased region" description="Basic and acidic residues" evidence="6">
    <location>
        <begin position="931"/>
        <end position="942"/>
    </location>
</feature>
<dbReference type="InterPro" id="IPR019821">
    <property type="entry name" value="Kinesin_motor_CS"/>
</dbReference>
<evidence type="ECO:0000256" key="5">
    <source>
        <dbReference type="SAM" id="Coils"/>
    </source>
</evidence>
<keyword evidence="1 4" id="KW-0547">Nucleotide-binding</keyword>
<dbReference type="OrthoDB" id="3176171at2759"/>
<feature type="compositionally biased region" description="Basic and acidic residues" evidence="6">
    <location>
        <begin position="83"/>
        <end position="97"/>
    </location>
</feature>
<evidence type="ECO:0000313" key="9">
    <source>
        <dbReference type="Proteomes" id="UP000054558"/>
    </source>
</evidence>
<sequence>MDVSMSVDGPANFLSGADKVAAAVDKGGYNFRKRRSPTDFDQKAWGPISPKREKREGGFPSGPLTHGTGTEKKQPKSPHKRRPEQTPERIALRGREQDYEEVDSGGGVLKVDQARQKSPSRRYEQQEPPRGGTDAKPRVEKARHGTPQRDDPAQKSPSRRYEDQKPPRSSTPAKGGVEKARQGSPWRERTEAERAKSPGRHVGGPSAFMASEDKGPEDGGGRAIVKDEVTVLKRQLKDEMAASKVLQKKLREFEEERAHDLKDLTRAMDTLKAKEYELEMYVSNHQKNRASRQGQEQEVRSRSQELEGQLAAIADECGALRDVLERRTREIDDLRRQLSERTAEAQRLGELVDKQAAELANERSRAGDRWRDLHEQICKEIGAVHPASGDAPSPDASEAEDAETSERLENETKAAVRKLVSEYEELKRRFALESAARKKYYNEVLEMKGNIRVFCRCRPLAPSEISSGQSNVVDFDVKGENELLVRSGPRPGDKKAFKFDRVFNPEADQAEVFADTAPVVMSVLDGFNVCIFAYGQTGTGKTFTMEGTPANRGVNYRTIDELFQLARQRHGEARYDVSVSVLEIYNEQIRDLLAAPGSGQKKLEIRQGHQGNHVPGLTEHPVTCADEAWELLQSGSRSRSVGATNANEHSSRSHCMLGISVKCENKVTGETTRSRLWLVDLAGSERVGKSEASGDRLKEAQSINKSLAALGDVIAALTTKSAHVPYRNSKLTHLLQDSLGGDSKALMFVQISPAESDAGESLCSLQFASRVRGIELGPAKRQVDGNELFKYKQLVASAKQEAKAREEALKQLQEGVRAVEGRLQIKDKLCATLSEKVRIKETREAELEAQLLAERRALLEARAAVEAAQNELHMLRLAGNRAPANPRLETGSRDTGGGLDRGPYSQATYHERQEGGRGNSSSALHGGGDYRASESDRRHETGHQSGAERPYQEPHSTSDRVTAAMAAAQAAIAERKALIESARQETSPLGKQNPKPSAGDLPTSAAKPPGLPRPDFHRENAHSGLRETGFREAGLRETAGMTIGTSGGAEAFGITGRGAIHTGSDSTTVDASVSLGDWGRGDSRGGMGASVNSRPYNQQPGDRRLPPWSETAEAHQGGQNDPGRPPPTVNRAPRVVASRFNVAVTGPTIGTPLRVRPTSARPPVSAPNLQPGLMQNPGFGAAGFEEERRGSVYRTAPTSANPGPVSGAFLEERRGSVYRALGGDPNQPYGNQSEDSGDDRSGSRGSTVAAKQGDAYDASRAPLAGLKPNRIDAGPGSAPLAGDAKVKGARPAFSKGQSGGMAAGAQRVRNGGQVRKQFIATQAAAIAAQTNKPVELVLREKMWQ</sequence>
<dbReference type="SMART" id="SM00129">
    <property type="entry name" value="KISc"/>
    <property type="match status" value="1"/>
</dbReference>
<feature type="region of interest" description="Disordered" evidence="6">
    <location>
        <begin position="28"/>
        <end position="222"/>
    </location>
</feature>
<evidence type="ECO:0000313" key="8">
    <source>
        <dbReference type="EMBL" id="GAQ88640.1"/>
    </source>
</evidence>
<dbReference type="GO" id="GO:0003777">
    <property type="term" value="F:microtubule motor activity"/>
    <property type="evidence" value="ECO:0007669"/>
    <property type="project" value="InterPro"/>
</dbReference>
<protein>
    <submittedName>
        <fullName evidence="8">Kinesin</fullName>
    </submittedName>
</protein>
<dbReference type="InterPro" id="IPR001752">
    <property type="entry name" value="Kinesin_motor_dom"/>
</dbReference>
<name>A0A1Y1ICJ8_KLENI</name>
<feature type="compositionally biased region" description="Polar residues" evidence="6">
    <location>
        <begin position="1090"/>
        <end position="1100"/>
    </location>
</feature>
<feature type="region of interest" description="Disordered" evidence="6">
    <location>
        <begin position="1219"/>
        <end position="1303"/>
    </location>
</feature>
<dbReference type="Proteomes" id="UP000054558">
    <property type="component" value="Unassembled WGS sequence"/>
</dbReference>
<keyword evidence="5" id="KW-0175">Coiled coil</keyword>
<feature type="region of interest" description="Disordered" evidence="6">
    <location>
        <begin position="882"/>
        <end position="967"/>
    </location>
</feature>
<organism evidence="8 9">
    <name type="scientific">Klebsormidium nitens</name>
    <name type="common">Green alga</name>
    <name type="synonym">Ulothrix nitens</name>
    <dbReference type="NCBI Taxonomy" id="105231"/>
    <lineage>
        <taxon>Eukaryota</taxon>
        <taxon>Viridiplantae</taxon>
        <taxon>Streptophyta</taxon>
        <taxon>Klebsormidiophyceae</taxon>
        <taxon>Klebsormidiales</taxon>
        <taxon>Klebsormidiaceae</taxon>
        <taxon>Klebsormidium</taxon>
    </lineage>
</organism>
<dbReference type="PROSITE" id="PS00411">
    <property type="entry name" value="KINESIN_MOTOR_1"/>
    <property type="match status" value="1"/>
</dbReference>
<feature type="region of interest" description="Disordered" evidence="6">
    <location>
        <begin position="982"/>
        <end position="1035"/>
    </location>
</feature>
<dbReference type="SUPFAM" id="SSF52540">
    <property type="entry name" value="P-loop containing nucleoside triphosphate hydrolases"/>
    <property type="match status" value="1"/>
</dbReference>
<evidence type="ECO:0000259" key="7">
    <source>
        <dbReference type="PROSITE" id="PS50067"/>
    </source>
</evidence>
<dbReference type="GO" id="GO:0008017">
    <property type="term" value="F:microtubule binding"/>
    <property type="evidence" value="ECO:0000318"/>
    <property type="project" value="GO_Central"/>
</dbReference>
<feature type="compositionally biased region" description="Basic and acidic residues" evidence="6">
    <location>
        <begin position="211"/>
        <end position="222"/>
    </location>
</feature>
<comment type="similarity">
    <text evidence="4">Belongs to the TRAFAC class myosin-kinesin ATPase superfamily. Kinesin family.</text>
</comment>
<proteinExistence type="inferred from homology"/>
<dbReference type="GO" id="GO:0007018">
    <property type="term" value="P:microtubule-based movement"/>
    <property type="evidence" value="ECO:0007669"/>
    <property type="project" value="InterPro"/>
</dbReference>
<dbReference type="PANTHER" id="PTHR47972:SF35">
    <property type="entry name" value="KINESIN-LIKE PROTEIN KIN-14Q"/>
    <property type="match status" value="1"/>
</dbReference>
<evidence type="ECO:0000256" key="3">
    <source>
        <dbReference type="ARBA" id="ARBA00023175"/>
    </source>
</evidence>
<dbReference type="FunFam" id="3.40.850.10:FF:000113">
    <property type="entry name" value="Kinesin-like protein"/>
    <property type="match status" value="1"/>
</dbReference>
<dbReference type="GO" id="GO:0005524">
    <property type="term" value="F:ATP binding"/>
    <property type="evidence" value="ECO:0007669"/>
    <property type="project" value="UniProtKB-UniRule"/>
</dbReference>
<evidence type="ECO:0000256" key="1">
    <source>
        <dbReference type="ARBA" id="ARBA00022741"/>
    </source>
</evidence>
<feature type="region of interest" description="Disordered" evidence="6">
    <location>
        <begin position="1076"/>
        <end position="1131"/>
    </location>
</feature>
<dbReference type="Pfam" id="PF00225">
    <property type="entry name" value="Kinesin"/>
    <property type="match status" value="1"/>
</dbReference>
<evidence type="ECO:0000256" key="2">
    <source>
        <dbReference type="ARBA" id="ARBA00022840"/>
    </source>
</evidence>
<feature type="compositionally biased region" description="Basic and acidic residues" evidence="6">
    <location>
        <begin position="176"/>
        <end position="196"/>
    </location>
</feature>
<dbReference type="InterPro" id="IPR036961">
    <property type="entry name" value="Kinesin_motor_dom_sf"/>
</dbReference>
<feature type="region of interest" description="Disordered" evidence="6">
    <location>
        <begin position="384"/>
        <end position="411"/>
    </location>
</feature>
<evidence type="ECO:0000256" key="6">
    <source>
        <dbReference type="SAM" id="MobiDB-lite"/>
    </source>
</evidence>
<feature type="compositionally biased region" description="Basic and acidic residues" evidence="6">
    <location>
        <begin position="121"/>
        <end position="166"/>
    </location>
</feature>
<keyword evidence="2 4" id="KW-0067">ATP-binding</keyword>
<dbReference type="PANTHER" id="PTHR47972">
    <property type="entry name" value="KINESIN-LIKE PROTEIN KLP-3"/>
    <property type="match status" value="1"/>
</dbReference>
<feature type="binding site" evidence="4">
    <location>
        <begin position="535"/>
        <end position="542"/>
    </location>
    <ligand>
        <name>ATP</name>
        <dbReference type="ChEBI" id="CHEBI:30616"/>
    </ligand>
</feature>
<evidence type="ECO:0000256" key="4">
    <source>
        <dbReference type="PROSITE-ProRule" id="PRU00283"/>
    </source>
</evidence>
<dbReference type="InterPro" id="IPR027640">
    <property type="entry name" value="Kinesin-like_fam"/>
</dbReference>
<feature type="coiled-coil region" evidence="5">
    <location>
        <begin position="842"/>
        <end position="878"/>
    </location>
</feature>
<keyword evidence="3 4" id="KW-0505">Motor protein</keyword>
<dbReference type="CDD" id="cd01366">
    <property type="entry name" value="KISc_C_terminal"/>
    <property type="match status" value="1"/>
</dbReference>
<dbReference type="GO" id="GO:0007017">
    <property type="term" value="P:microtubule-based process"/>
    <property type="evidence" value="ECO:0000318"/>
    <property type="project" value="GO_Central"/>
</dbReference>
<reference evidence="8 9" key="1">
    <citation type="journal article" date="2014" name="Nat. Commun.">
        <title>Klebsormidium flaccidum genome reveals primary factors for plant terrestrial adaptation.</title>
        <authorList>
            <person name="Hori K."/>
            <person name="Maruyama F."/>
            <person name="Fujisawa T."/>
            <person name="Togashi T."/>
            <person name="Yamamoto N."/>
            <person name="Seo M."/>
            <person name="Sato S."/>
            <person name="Yamada T."/>
            <person name="Mori H."/>
            <person name="Tajima N."/>
            <person name="Moriyama T."/>
            <person name="Ikeuchi M."/>
            <person name="Watanabe M."/>
            <person name="Wada H."/>
            <person name="Kobayashi K."/>
            <person name="Saito M."/>
            <person name="Masuda T."/>
            <person name="Sasaki-Sekimoto Y."/>
            <person name="Mashiguchi K."/>
            <person name="Awai K."/>
            <person name="Shimojima M."/>
            <person name="Masuda S."/>
            <person name="Iwai M."/>
            <person name="Nobusawa T."/>
            <person name="Narise T."/>
            <person name="Kondo S."/>
            <person name="Saito H."/>
            <person name="Sato R."/>
            <person name="Murakawa M."/>
            <person name="Ihara Y."/>
            <person name="Oshima-Yamada Y."/>
            <person name="Ohtaka K."/>
            <person name="Satoh M."/>
            <person name="Sonobe K."/>
            <person name="Ishii M."/>
            <person name="Ohtani R."/>
            <person name="Kanamori-Sato M."/>
            <person name="Honoki R."/>
            <person name="Miyazaki D."/>
            <person name="Mochizuki H."/>
            <person name="Umetsu J."/>
            <person name="Higashi K."/>
            <person name="Shibata D."/>
            <person name="Kamiya Y."/>
            <person name="Sato N."/>
            <person name="Nakamura Y."/>
            <person name="Tabata S."/>
            <person name="Ida S."/>
            <person name="Kurokawa K."/>
            <person name="Ohta H."/>
        </authorList>
    </citation>
    <scope>NUCLEOTIDE SEQUENCE [LARGE SCALE GENOMIC DNA]</scope>
    <source>
        <strain evidence="8 9">NIES-2285</strain>
    </source>
</reference>
<dbReference type="GO" id="GO:0015630">
    <property type="term" value="C:microtubule cytoskeleton"/>
    <property type="evidence" value="ECO:0000318"/>
    <property type="project" value="GO_Central"/>
</dbReference>